<feature type="transmembrane region" description="Helical" evidence="1">
    <location>
        <begin position="47"/>
        <end position="68"/>
    </location>
</feature>
<keyword evidence="3" id="KW-1185">Reference proteome</keyword>
<comment type="caution">
    <text evidence="2">The sequence shown here is derived from an EMBL/GenBank/DDBJ whole genome shotgun (WGS) entry which is preliminary data.</text>
</comment>
<dbReference type="EMBL" id="JAEDAL010000001">
    <property type="protein sequence ID" value="MBH9551826.1"/>
    <property type="molecule type" value="Genomic_DNA"/>
</dbReference>
<keyword evidence="1" id="KW-1133">Transmembrane helix</keyword>
<protein>
    <recommendedName>
        <fullName evidence="4">Type IV pilin accessory protein</fullName>
    </recommendedName>
</protein>
<keyword evidence="1" id="KW-0812">Transmembrane</keyword>
<accession>A0A931NDV2</accession>
<evidence type="ECO:0000313" key="2">
    <source>
        <dbReference type="EMBL" id="MBH9551826.1"/>
    </source>
</evidence>
<evidence type="ECO:0000313" key="3">
    <source>
        <dbReference type="Proteomes" id="UP000620139"/>
    </source>
</evidence>
<sequence length="258" mass="28630">MKRRLVAAGRAALIHFCGGLVVAALMAFLIFFVWFPFPYYLISGGGALFLMLCAADVVCGPLLTLVLFNPAKTKKKWLVDIALILVIQIAALAYGVYTVALTRPVRLAFEGDRFRIVRAVDVNDEALKKVSGDHKNLGWMGPKLISIHMIERGEPGFFERVLKTLSGEPPSFDPSNWQPYEEHTQDVKTALLPVSKLKGREGFDSLSTELQKVTKMTPPEFDDGLGYLPLEQQAVVNWVIVLDRKTVKPIAFAPVSGW</sequence>
<name>A0A931NDV2_9BURK</name>
<dbReference type="RefSeq" id="WP_198099422.1">
    <property type="nucleotide sequence ID" value="NZ_JAEDAL010000001.1"/>
</dbReference>
<reference evidence="2" key="1">
    <citation type="submission" date="2020-12" db="EMBL/GenBank/DDBJ databases">
        <title>The genome sequence of Inhella sp. 4Y17.</title>
        <authorList>
            <person name="Liu Y."/>
        </authorList>
    </citation>
    <scope>NUCLEOTIDE SEQUENCE</scope>
    <source>
        <strain evidence="2">4Y10</strain>
    </source>
</reference>
<feature type="transmembrane region" description="Helical" evidence="1">
    <location>
        <begin position="77"/>
        <end position="97"/>
    </location>
</feature>
<evidence type="ECO:0008006" key="4">
    <source>
        <dbReference type="Google" id="ProtNLM"/>
    </source>
</evidence>
<dbReference type="AlphaFoldDB" id="A0A931NDV2"/>
<feature type="transmembrane region" description="Helical" evidence="1">
    <location>
        <begin position="12"/>
        <end position="35"/>
    </location>
</feature>
<evidence type="ECO:0000256" key="1">
    <source>
        <dbReference type="SAM" id="Phobius"/>
    </source>
</evidence>
<gene>
    <name evidence="2" type="ORF">I7X43_03090</name>
</gene>
<keyword evidence="1" id="KW-0472">Membrane</keyword>
<dbReference type="Proteomes" id="UP000620139">
    <property type="component" value="Unassembled WGS sequence"/>
</dbReference>
<proteinExistence type="predicted"/>
<organism evidence="2 3">
    <name type="scientific">Inhella gelatinilytica</name>
    <dbReference type="NCBI Taxonomy" id="2795030"/>
    <lineage>
        <taxon>Bacteria</taxon>
        <taxon>Pseudomonadati</taxon>
        <taxon>Pseudomonadota</taxon>
        <taxon>Betaproteobacteria</taxon>
        <taxon>Burkholderiales</taxon>
        <taxon>Sphaerotilaceae</taxon>
        <taxon>Inhella</taxon>
    </lineage>
</organism>